<keyword evidence="4" id="KW-1185">Reference proteome</keyword>
<dbReference type="Pfam" id="PF13509">
    <property type="entry name" value="S1_2"/>
    <property type="match status" value="2"/>
</dbReference>
<name>A0A1W1VS22_DESTI</name>
<protein>
    <recommendedName>
        <fullName evidence="2">S1 motif domain-containing protein</fullName>
    </recommendedName>
</protein>
<dbReference type="SUPFAM" id="SSF50249">
    <property type="entry name" value="Nucleic acid-binding proteins"/>
    <property type="match status" value="1"/>
</dbReference>
<dbReference type="EMBL" id="FWWT01000023">
    <property type="protein sequence ID" value="SMB96073.1"/>
    <property type="molecule type" value="Genomic_DNA"/>
</dbReference>
<evidence type="ECO:0000259" key="2">
    <source>
        <dbReference type="PROSITE" id="PS50126"/>
    </source>
</evidence>
<dbReference type="InterPro" id="IPR014464">
    <property type="entry name" value="CvfB_fam"/>
</dbReference>
<feature type="domain" description="S1 motif" evidence="2">
    <location>
        <begin position="145"/>
        <end position="206"/>
    </location>
</feature>
<dbReference type="Proteomes" id="UP000192731">
    <property type="component" value="Unassembled WGS sequence"/>
</dbReference>
<dbReference type="Pfam" id="PF17783">
    <property type="entry name" value="WHD_CvfB"/>
    <property type="match status" value="1"/>
</dbReference>
<sequence length="276" mass="31253">MQELGKKHTLIITRVSKEGIYLKSQFSDIEVLLPKKEEMANVSIGDVISVFVYKDMDNTIKATLKEPKINLGEIASLKVVDVTEIGAFLDWGLDKDLLLPNKKQTYDITKGQDCLVSLYLNENDKLCATMRISDLLSSDSPYKVNDKVKGTIYDINEDMGAFLAIDNKYHGLILKNELYNTYNYGDKIEARVIKVRDDGKLDLSVREKAYLQMDTDTQIIMDAIEQGGGKLDLNDSSDPVIIKEKLMMSKKAFKRALGRLMKEDKIKQINEGIEKI</sequence>
<comment type="similarity">
    <text evidence="1">Belongs to the CvfB family.</text>
</comment>
<dbReference type="PANTHER" id="PTHR37296:SF1">
    <property type="entry name" value="CONSERVED VIRULENCE FACTOR B"/>
    <property type="match status" value="1"/>
</dbReference>
<dbReference type="InterPro" id="IPR040764">
    <property type="entry name" value="CvfB_WH"/>
</dbReference>
<dbReference type="Gene3D" id="1.10.10.10">
    <property type="entry name" value="Winged helix-like DNA-binding domain superfamily/Winged helix DNA-binding domain"/>
    <property type="match status" value="1"/>
</dbReference>
<organism evidence="3 4">
    <name type="scientific">Desulfonispora thiosulfatigenes DSM 11270</name>
    <dbReference type="NCBI Taxonomy" id="656914"/>
    <lineage>
        <taxon>Bacteria</taxon>
        <taxon>Bacillati</taxon>
        <taxon>Bacillota</taxon>
        <taxon>Clostridia</taxon>
        <taxon>Eubacteriales</taxon>
        <taxon>Peptococcaceae</taxon>
        <taxon>Desulfonispora</taxon>
    </lineage>
</organism>
<accession>A0A1W1VS22</accession>
<dbReference type="InterPro" id="IPR039566">
    <property type="entry name" value="CvfB_S1_st"/>
</dbReference>
<dbReference type="InterPro" id="IPR036388">
    <property type="entry name" value="WH-like_DNA-bd_sf"/>
</dbReference>
<dbReference type="PANTHER" id="PTHR37296">
    <property type="entry name" value="CONSERVED VIRULENCE FACTOR B"/>
    <property type="match status" value="1"/>
</dbReference>
<reference evidence="3 4" key="1">
    <citation type="submission" date="2017-04" db="EMBL/GenBank/DDBJ databases">
        <authorList>
            <person name="Afonso C.L."/>
            <person name="Miller P.J."/>
            <person name="Scott M.A."/>
            <person name="Spackman E."/>
            <person name="Goraichik I."/>
            <person name="Dimitrov K.M."/>
            <person name="Suarez D.L."/>
            <person name="Swayne D.E."/>
        </authorList>
    </citation>
    <scope>NUCLEOTIDE SEQUENCE [LARGE SCALE GENOMIC DNA]</scope>
    <source>
        <strain evidence="3 4">DSM 11270</strain>
    </source>
</reference>
<evidence type="ECO:0000313" key="3">
    <source>
        <dbReference type="EMBL" id="SMB96073.1"/>
    </source>
</evidence>
<proteinExistence type="inferred from homology"/>
<dbReference type="Gene3D" id="2.40.50.140">
    <property type="entry name" value="Nucleic acid-binding proteins"/>
    <property type="match status" value="2"/>
</dbReference>
<dbReference type="PIRSF" id="PIRSF012524">
    <property type="entry name" value="YitL_S1"/>
    <property type="match status" value="1"/>
</dbReference>
<dbReference type="SMART" id="SM00316">
    <property type="entry name" value="S1"/>
    <property type="match status" value="3"/>
</dbReference>
<gene>
    <name evidence="3" type="ORF">SAMN00017405_1453</name>
</gene>
<evidence type="ECO:0000313" key="4">
    <source>
        <dbReference type="Proteomes" id="UP000192731"/>
    </source>
</evidence>
<dbReference type="RefSeq" id="WP_084054306.1">
    <property type="nucleotide sequence ID" value="NZ_FWWT01000023.1"/>
</dbReference>
<evidence type="ECO:0000256" key="1">
    <source>
        <dbReference type="PIRNR" id="PIRNR012524"/>
    </source>
</evidence>
<dbReference type="InterPro" id="IPR012340">
    <property type="entry name" value="NA-bd_OB-fold"/>
</dbReference>
<dbReference type="OrthoDB" id="9801597at2"/>
<dbReference type="InterPro" id="IPR003029">
    <property type="entry name" value="S1_domain"/>
</dbReference>
<dbReference type="Pfam" id="PF21543">
    <property type="entry name" value="CvfB_2nd"/>
    <property type="match status" value="1"/>
</dbReference>
<dbReference type="GO" id="GO:0003676">
    <property type="term" value="F:nucleic acid binding"/>
    <property type="evidence" value="ECO:0007669"/>
    <property type="project" value="InterPro"/>
</dbReference>
<dbReference type="PROSITE" id="PS50126">
    <property type="entry name" value="S1"/>
    <property type="match status" value="1"/>
</dbReference>
<dbReference type="AlphaFoldDB" id="A0A1W1VS22"/>
<dbReference type="InterPro" id="IPR048587">
    <property type="entry name" value="CvfB_S1_3rd"/>
</dbReference>